<protein>
    <submittedName>
        <fullName evidence="3">Heterokaryon incompatibility protein</fullName>
    </submittedName>
</protein>
<dbReference type="EMBL" id="JAQQWP010000001">
    <property type="protein sequence ID" value="KAK8133210.1"/>
    <property type="molecule type" value="Genomic_DNA"/>
</dbReference>
<gene>
    <name evidence="3" type="ORF">PG999_001383</name>
</gene>
<dbReference type="PANTHER" id="PTHR33112">
    <property type="entry name" value="DOMAIN PROTEIN, PUTATIVE-RELATED"/>
    <property type="match status" value="1"/>
</dbReference>
<reference evidence="3 4" key="1">
    <citation type="submission" date="2023-01" db="EMBL/GenBank/DDBJ databases">
        <title>Analysis of 21 Apiospora genomes using comparative genomics revels a genus with tremendous synthesis potential of carbohydrate active enzymes and secondary metabolites.</title>
        <authorList>
            <person name="Sorensen T."/>
        </authorList>
    </citation>
    <scope>NUCLEOTIDE SEQUENCE [LARGE SCALE GENOMIC DNA]</scope>
    <source>
        <strain evidence="3 4">CBS 117206</strain>
    </source>
</reference>
<evidence type="ECO:0000259" key="2">
    <source>
        <dbReference type="Pfam" id="PF06985"/>
    </source>
</evidence>
<feature type="compositionally biased region" description="Low complexity" evidence="1">
    <location>
        <begin position="951"/>
        <end position="974"/>
    </location>
</feature>
<comment type="caution">
    <text evidence="3">The sequence shown here is derived from an EMBL/GenBank/DDBJ whole genome shotgun (WGS) entry which is preliminary data.</text>
</comment>
<dbReference type="Pfam" id="PF06985">
    <property type="entry name" value="HET"/>
    <property type="match status" value="1"/>
</dbReference>
<accession>A0AAW0RE52</accession>
<organism evidence="3 4">
    <name type="scientific">Apiospora kogelbergensis</name>
    <dbReference type="NCBI Taxonomy" id="1337665"/>
    <lineage>
        <taxon>Eukaryota</taxon>
        <taxon>Fungi</taxon>
        <taxon>Dikarya</taxon>
        <taxon>Ascomycota</taxon>
        <taxon>Pezizomycotina</taxon>
        <taxon>Sordariomycetes</taxon>
        <taxon>Xylariomycetidae</taxon>
        <taxon>Amphisphaeriales</taxon>
        <taxon>Apiosporaceae</taxon>
        <taxon>Apiospora</taxon>
    </lineage>
</organism>
<dbReference type="Proteomes" id="UP001392437">
    <property type="component" value="Unassembled WGS sequence"/>
</dbReference>
<feature type="compositionally biased region" description="Acidic residues" evidence="1">
    <location>
        <begin position="852"/>
        <end position="896"/>
    </location>
</feature>
<feature type="domain" description="Heterokaryon incompatibility" evidence="2">
    <location>
        <begin position="338"/>
        <end position="486"/>
    </location>
</feature>
<dbReference type="PANTHER" id="PTHR33112:SF16">
    <property type="entry name" value="HETEROKARYON INCOMPATIBILITY DOMAIN-CONTAINING PROTEIN"/>
    <property type="match status" value="1"/>
</dbReference>
<dbReference type="AlphaFoldDB" id="A0AAW0RE52"/>
<evidence type="ECO:0000256" key="1">
    <source>
        <dbReference type="SAM" id="MobiDB-lite"/>
    </source>
</evidence>
<keyword evidence="4" id="KW-1185">Reference proteome</keyword>
<feature type="region of interest" description="Disordered" evidence="1">
    <location>
        <begin position="931"/>
        <end position="986"/>
    </location>
</feature>
<proteinExistence type="predicted"/>
<sequence length="1099" mass="124407">MAPQDLLPGQHQEVGQLEDQIYHDMNKRSMEIRETRLRDIMLHDNSVGATRGWDGPLLFVPTEAHVVRPPDQLGFRARKDDEGRIAVWVDDPEPGTEISHKSLQLRTDHTICTACRDVLDYYCEFVSGHPKDTGKDPPESLDNNNVIHHSSLWSLCAFALGVECHICSQIWEKVDVLYPDLPSSTFGQYRIECCWPLLRKADEAHKMWFVMIDSSVPKIPMRNYKHLFRISLWPKAHFAVHFDNSIAQGEGAPDLSRGAMDKFAEEGTNDRHGTRSLAQYWLKKCMQDADGRHGLCNRLGEEYLPTRLLDVRYALEEGKVRLVCPTEHPASFTSSRQYASLSHCWGSWGAKENPVLLGTNLVDRKTAGLPWSALPKTFQDAFKITSWLGLDWLWIDSLCIVQDSKADWQAEASFMDRVYMNAEVNISADSGEDSRAGCFAKREDIEVTPFEFAATQTQHSWVVTSQNLFGWMKSATSLSRAWIHRERQLARRILHFTEKELVWECCGHGNACFASESIPGGLGSDETLFNGEAKFQNKRADVDIRTARTEDAKEYAKKLQHLHDLWNSTCQGLSSKSVTYATDMPIILSSLAREFHQMIPDDEYVCGLWRSTLPQSLTWWVPGDKSEGEDYIAPSWSWLCADSRVKLAARSSSHNYLPAAKILKFKSERETGDPYGRLTSAELHMSGYLRRLHFHFTEEGGLILSVVEEDENGQDRIRLIGPDWEKEEGSCFRITYDTRLLLPEQELECYAFFTSYQEWAQHLSSCERKFEALLLEKVDRSGGGESEPYHFRRIGSLDNISDEYGVKLRYRVAPDAQIPEAGVLRAAHVENPTGYSSRPGPARLTAGQTGQPEEEEGEKEEGEKEEGEKEEGEKEEGEKEEGEKEEGEKEEGEVSNDIEKKKKPVDLWAMLAAYIRHKRWDVIKAAQDAEDRERKKEEADAKASQNADQNETSSEADASASTSDIGDATDITTATEEDSGSDIGDATDTMAAVEEDSGSDSSETEEEDERDTRVLWYILQILKHPSSGISYSSTSGSEGESRKWLAEAWVIDSDTVAYGVEQEPAEVIYQFDDALDEWMRTHGILPWLQRLEPTDIILV</sequence>
<name>A0AAW0RE52_9PEZI</name>
<feature type="region of interest" description="Disordered" evidence="1">
    <location>
        <begin position="831"/>
        <end position="905"/>
    </location>
</feature>
<evidence type="ECO:0000313" key="3">
    <source>
        <dbReference type="EMBL" id="KAK8133210.1"/>
    </source>
</evidence>
<feature type="compositionally biased region" description="Basic and acidic residues" evidence="1">
    <location>
        <begin position="931"/>
        <end position="941"/>
    </location>
</feature>
<evidence type="ECO:0000313" key="4">
    <source>
        <dbReference type="Proteomes" id="UP001392437"/>
    </source>
</evidence>
<dbReference type="InterPro" id="IPR010730">
    <property type="entry name" value="HET"/>
</dbReference>